<evidence type="ECO:0000256" key="5">
    <source>
        <dbReference type="ARBA" id="ARBA00022692"/>
    </source>
</evidence>
<dbReference type="EMBL" id="JAANIU010001729">
    <property type="protein sequence ID" value="KAG1566469.1"/>
    <property type="molecule type" value="Genomic_DNA"/>
</dbReference>
<keyword evidence="9" id="KW-0539">Nucleus</keyword>
<dbReference type="InterPro" id="IPR005605">
    <property type="entry name" value="Spo7"/>
</dbReference>
<dbReference type="OMA" id="FVPHCNR"/>
<name>A0A9P6YY30_9FUNG</name>
<dbReference type="Pfam" id="PF03907">
    <property type="entry name" value="Spo7"/>
    <property type="match status" value="1"/>
</dbReference>
<dbReference type="Proteomes" id="UP000740926">
    <property type="component" value="Unassembled WGS sequence"/>
</dbReference>
<keyword evidence="6 11" id="KW-1133">Transmembrane helix</keyword>
<organism evidence="12 13">
    <name type="scientific">Rhizopus delemar</name>
    <dbReference type="NCBI Taxonomy" id="936053"/>
    <lineage>
        <taxon>Eukaryota</taxon>
        <taxon>Fungi</taxon>
        <taxon>Fungi incertae sedis</taxon>
        <taxon>Mucoromycota</taxon>
        <taxon>Mucoromycotina</taxon>
        <taxon>Mucoromycetes</taxon>
        <taxon>Mucorales</taxon>
        <taxon>Mucorineae</taxon>
        <taxon>Rhizopodaceae</taxon>
        <taxon>Rhizopus</taxon>
    </lineage>
</organism>
<dbReference type="PANTHER" id="PTHR20996">
    <property type="entry name" value="NUCLEAR ENVELOPE PHOSPHATASE-REGULATORY SUBUNIT 1"/>
    <property type="match status" value="1"/>
</dbReference>
<evidence type="ECO:0000256" key="3">
    <source>
        <dbReference type="ARBA" id="ARBA00010998"/>
    </source>
</evidence>
<keyword evidence="7" id="KW-0443">Lipid metabolism</keyword>
<evidence type="ECO:0000256" key="6">
    <source>
        <dbReference type="ARBA" id="ARBA00022989"/>
    </source>
</evidence>
<evidence type="ECO:0000256" key="10">
    <source>
        <dbReference type="ARBA" id="ARBA00030458"/>
    </source>
</evidence>
<dbReference type="GO" id="GO:0005737">
    <property type="term" value="C:cytoplasm"/>
    <property type="evidence" value="ECO:0007669"/>
    <property type="project" value="UniProtKB-SubCell"/>
</dbReference>
<dbReference type="AlphaFoldDB" id="A0A9P6YY30"/>
<evidence type="ECO:0000256" key="8">
    <source>
        <dbReference type="ARBA" id="ARBA00023136"/>
    </source>
</evidence>
<proteinExistence type="inferred from homology"/>
<feature type="transmembrane region" description="Helical" evidence="11">
    <location>
        <begin position="65"/>
        <end position="87"/>
    </location>
</feature>
<evidence type="ECO:0000256" key="2">
    <source>
        <dbReference type="ARBA" id="ARBA00004496"/>
    </source>
</evidence>
<feature type="transmembrane region" description="Helical" evidence="11">
    <location>
        <begin position="40"/>
        <end position="59"/>
    </location>
</feature>
<evidence type="ECO:0000256" key="11">
    <source>
        <dbReference type="SAM" id="Phobius"/>
    </source>
</evidence>
<evidence type="ECO:0000256" key="7">
    <source>
        <dbReference type="ARBA" id="ARBA00023098"/>
    </source>
</evidence>
<evidence type="ECO:0000256" key="4">
    <source>
        <dbReference type="ARBA" id="ARBA00022490"/>
    </source>
</evidence>
<comment type="similarity">
    <text evidence="3">Belongs to the CNEP1R1 family.</text>
</comment>
<accession>A0A9P6YY30</accession>
<keyword evidence="8 11" id="KW-0472">Membrane</keyword>
<gene>
    <name evidence="12" type="ORF">G6F50_009117</name>
</gene>
<comment type="subcellular location">
    <subcellularLocation>
        <location evidence="2">Cytoplasm</location>
    </subcellularLocation>
    <subcellularLocation>
        <location evidence="1">Nucleus membrane</location>
        <topology evidence="1">Multi-pass membrane protein</topology>
    </subcellularLocation>
</comment>
<evidence type="ECO:0000256" key="1">
    <source>
        <dbReference type="ARBA" id="ARBA00004232"/>
    </source>
</evidence>
<dbReference type="GO" id="GO:0071595">
    <property type="term" value="C:Nem1-Spo7 phosphatase complex"/>
    <property type="evidence" value="ECO:0007669"/>
    <property type="project" value="InterPro"/>
</dbReference>
<dbReference type="GO" id="GO:0031965">
    <property type="term" value="C:nuclear membrane"/>
    <property type="evidence" value="ECO:0007669"/>
    <property type="project" value="UniProtKB-SubCell"/>
</dbReference>
<comment type="caution">
    <text evidence="12">The sequence shown here is derived from an EMBL/GenBank/DDBJ whole genome shotgun (WGS) entry which is preliminary data.</text>
</comment>
<protein>
    <recommendedName>
        <fullName evidence="10">Transmembrane protein 188</fullName>
    </recommendedName>
</protein>
<evidence type="ECO:0000313" key="13">
    <source>
        <dbReference type="Proteomes" id="UP000740926"/>
    </source>
</evidence>
<keyword evidence="4" id="KW-0963">Cytoplasm</keyword>
<dbReference type="InterPro" id="IPR019168">
    <property type="entry name" value="NEP1-R1"/>
</dbReference>
<reference evidence="12 13" key="1">
    <citation type="journal article" date="2020" name="Microb. Genom.">
        <title>Genetic diversity of clinical and environmental Mucorales isolates obtained from an investigation of mucormycosis cases among solid organ transplant recipients.</title>
        <authorList>
            <person name="Nguyen M.H."/>
            <person name="Kaul D."/>
            <person name="Muto C."/>
            <person name="Cheng S.J."/>
            <person name="Richter R.A."/>
            <person name="Bruno V.M."/>
            <person name="Liu G."/>
            <person name="Beyhan S."/>
            <person name="Sundermann A.J."/>
            <person name="Mounaud S."/>
            <person name="Pasculle A.W."/>
            <person name="Nierman W.C."/>
            <person name="Driscoll E."/>
            <person name="Cumbie R."/>
            <person name="Clancy C.J."/>
            <person name="Dupont C.L."/>
        </authorList>
    </citation>
    <scope>NUCLEOTIDE SEQUENCE [LARGE SCALE GENOMIC DNA]</scope>
    <source>
        <strain evidence="12 13">GL24</strain>
    </source>
</reference>
<dbReference type="PANTHER" id="PTHR20996:SF1">
    <property type="entry name" value="NUCLEAR ENVELOPE PHOSPHATASE-REGULATORY SUBUNIT 1"/>
    <property type="match status" value="1"/>
</dbReference>
<sequence length="159" mass="18683">MDPTEENEPRQNQATYRDLVIFEERLKGNMTRLLKRKRKYEALLVGLFVFLAYFFYAVFIDPSKIFTVHLTNTIALLTVAGGLVFFYRSGMYSEKIVYAQKFVPHCNNALRAFNLQFNAQGKSLSFLPNLSKQFQEGFEAYRKQYHLRKKARQAKMKKS</sequence>
<evidence type="ECO:0000256" key="9">
    <source>
        <dbReference type="ARBA" id="ARBA00023242"/>
    </source>
</evidence>
<keyword evidence="13" id="KW-1185">Reference proteome</keyword>
<evidence type="ECO:0000313" key="12">
    <source>
        <dbReference type="EMBL" id="KAG1566469.1"/>
    </source>
</evidence>
<dbReference type="GO" id="GO:0019888">
    <property type="term" value="F:protein phosphatase regulator activity"/>
    <property type="evidence" value="ECO:0007669"/>
    <property type="project" value="InterPro"/>
</dbReference>
<keyword evidence="5 11" id="KW-0812">Transmembrane</keyword>
<dbReference type="GO" id="GO:0006629">
    <property type="term" value="P:lipid metabolic process"/>
    <property type="evidence" value="ECO:0007669"/>
    <property type="project" value="UniProtKB-KW"/>
</dbReference>